<gene>
    <name evidence="2" type="ORF">CSUB01_07695</name>
</gene>
<evidence type="ECO:0000313" key="3">
    <source>
        <dbReference type="Proteomes" id="UP000027238"/>
    </source>
</evidence>
<protein>
    <submittedName>
        <fullName evidence="2">Uncharacterized protein</fullName>
    </submittedName>
</protein>
<feature type="compositionally biased region" description="Basic residues" evidence="1">
    <location>
        <begin position="370"/>
        <end position="379"/>
    </location>
</feature>
<organism evidence="2 3">
    <name type="scientific">Colletotrichum sublineola</name>
    <name type="common">Sorghum anthracnose fungus</name>
    <dbReference type="NCBI Taxonomy" id="1173701"/>
    <lineage>
        <taxon>Eukaryota</taxon>
        <taxon>Fungi</taxon>
        <taxon>Dikarya</taxon>
        <taxon>Ascomycota</taxon>
        <taxon>Pezizomycotina</taxon>
        <taxon>Sordariomycetes</taxon>
        <taxon>Hypocreomycetidae</taxon>
        <taxon>Glomerellales</taxon>
        <taxon>Glomerellaceae</taxon>
        <taxon>Colletotrichum</taxon>
        <taxon>Colletotrichum graminicola species complex</taxon>
    </lineage>
</organism>
<feature type="region of interest" description="Disordered" evidence="1">
    <location>
        <begin position="1"/>
        <end position="34"/>
    </location>
</feature>
<keyword evidence="3" id="KW-1185">Reference proteome</keyword>
<dbReference type="Proteomes" id="UP000027238">
    <property type="component" value="Unassembled WGS sequence"/>
</dbReference>
<name>A0A066X569_COLSU</name>
<dbReference type="eggNOG" id="ENOG502T4NV">
    <property type="taxonomic scope" value="Eukaryota"/>
</dbReference>
<feature type="region of interest" description="Disordered" evidence="1">
    <location>
        <begin position="353"/>
        <end position="411"/>
    </location>
</feature>
<feature type="compositionally biased region" description="Polar residues" evidence="1">
    <location>
        <begin position="127"/>
        <end position="146"/>
    </location>
</feature>
<evidence type="ECO:0000256" key="1">
    <source>
        <dbReference type="SAM" id="MobiDB-lite"/>
    </source>
</evidence>
<feature type="compositionally biased region" description="Low complexity" evidence="1">
    <location>
        <begin position="388"/>
        <end position="402"/>
    </location>
</feature>
<feature type="compositionally biased region" description="Basic residues" evidence="1">
    <location>
        <begin position="110"/>
        <end position="126"/>
    </location>
</feature>
<feature type="compositionally biased region" description="Basic residues" evidence="1">
    <location>
        <begin position="1"/>
        <end position="13"/>
    </location>
</feature>
<dbReference type="AlphaFoldDB" id="A0A066X569"/>
<reference evidence="3" key="1">
    <citation type="journal article" date="2014" name="Genome Announc.">
        <title>Draft genome sequence of Colletotrichum sublineola, a destructive pathogen of cultivated sorghum.</title>
        <authorList>
            <person name="Baroncelli R."/>
            <person name="Sanz-Martin J.M."/>
            <person name="Rech G.E."/>
            <person name="Sukno S.A."/>
            <person name="Thon M.R."/>
        </authorList>
    </citation>
    <scope>NUCLEOTIDE SEQUENCE [LARGE SCALE GENOMIC DNA]</scope>
    <source>
        <strain evidence="3">TX430BB</strain>
    </source>
</reference>
<evidence type="ECO:0000313" key="2">
    <source>
        <dbReference type="EMBL" id="KDN64278.1"/>
    </source>
</evidence>
<dbReference type="OrthoDB" id="4842213at2759"/>
<feature type="region of interest" description="Disordered" evidence="1">
    <location>
        <begin position="101"/>
        <end position="155"/>
    </location>
</feature>
<dbReference type="EMBL" id="JMSE01001146">
    <property type="protein sequence ID" value="KDN64278.1"/>
    <property type="molecule type" value="Genomic_DNA"/>
</dbReference>
<sequence>MRLFHRHRNKQKHPPPLADHKDHKIPSASLTPLPPIRNFSYPAAALQTRPTPFLLSAAPSTSRISVADVLQNSNTKTQPCRQGGGIETPFYWASSYTPLRGEDNLTSSEKKKRRSLLPRPTSHKTKSPLQGAQSAENAREPSQGQQLGEKFYSRVSRSSSRTVISGSFKKASPVKRFRIRHSIAGSIDLPSAHLRLLGPPRPASSSGVAAVDTRTAPHKIGLAIDEEDNHPGTLLEIGDDEMGLRRRISEMDLRMSPSKRILSDQAQQSDPNAFAAAAARSCVTPPEIRPEDKLRAKDSKSRWANQIKDWFRVGEPSSQDWKQLRKKEFHRHGIAMNDPEANAKLHAPIGAIPEEAIKPSSGPDPEAIAKKRARNRKQLPRVYDYSERAFSSISSESSTGSKEVNHIAPWA</sequence>
<proteinExistence type="predicted"/>
<accession>A0A066X569</accession>
<comment type="caution">
    <text evidence="2">The sequence shown here is derived from an EMBL/GenBank/DDBJ whole genome shotgun (WGS) entry which is preliminary data.</text>
</comment>
<dbReference type="HOGENOM" id="CLU_717642_0_0_1"/>